<dbReference type="SUPFAM" id="SSF55729">
    <property type="entry name" value="Acyl-CoA N-acyltransferases (Nat)"/>
    <property type="match status" value="1"/>
</dbReference>
<keyword evidence="2" id="KW-0808">Transferase</keyword>
<reference evidence="2 3" key="1">
    <citation type="submission" date="2016-01" db="EMBL/GenBank/DDBJ databases">
        <title>Draft genome of the antarctic isolate Shewanella frigidimarina Ag06-30.</title>
        <authorList>
            <person name="Parmeciano Di Noto G."/>
            <person name="Vazquez S."/>
            <person name="Mac Cormack W."/>
            <person name="Iriarte A."/>
            <person name="Quiroga C."/>
        </authorList>
    </citation>
    <scope>NUCLEOTIDE SEQUENCE [LARGE SCALE GENOMIC DNA]</scope>
    <source>
        <strain evidence="2 3">Ag06-30</strain>
    </source>
</reference>
<evidence type="ECO:0000313" key="2">
    <source>
        <dbReference type="EMBL" id="KVX02743.1"/>
    </source>
</evidence>
<dbReference type="PANTHER" id="PTHR43792:SF1">
    <property type="entry name" value="N-ACETYLTRANSFERASE DOMAIN-CONTAINING PROTEIN"/>
    <property type="match status" value="1"/>
</dbReference>
<feature type="domain" description="N-acetyltransferase" evidence="1">
    <location>
        <begin position="8"/>
        <end position="163"/>
    </location>
</feature>
<organism evidence="2">
    <name type="scientific">Shewanella frigidimarina</name>
    <dbReference type="NCBI Taxonomy" id="56812"/>
    <lineage>
        <taxon>Bacteria</taxon>
        <taxon>Pseudomonadati</taxon>
        <taxon>Pseudomonadota</taxon>
        <taxon>Gammaproteobacteria</taxon>
        <taxon>Alteromonadales</taxon>
        <taxon>Shewanellaceae</taxon>
        <taxon>Shewanella</taxon>
    </lineage>
</organism>
<sequence length="186" mass="20964">MQIENTSRLQLSLMTLNDSALLFELDQDERVMHFLNGGNKTTQHQIDTIMLPRLAQYLNPSKGWGLWKVHALDCDANDQHGLSGKYLGWVLVRPMSFFTQAQPHNLELGWRFKHICWGKGYATEAAKAVMDKVSEPDGVTHVSAVAVEDNLASIAIMKKLGMTFQHKSIHRDPLGDTEAVFYQKAV</sequence>
<dbReference type="InterPro" id="IPR000182">
    <property type="entry name" value="GNAT_dom"/>
</dbReference>
<dbReference type="Pfam" id="PF13302">
    <property type="entry name" value="Acetyltransf_3"/>
    <property type="match status" value="1"/>
</dbReference>
<evidence type="ECO:0000259" key="1">
    <source>
        <dbReference type="Pfam" id="PF13302"/>
    </source>
</evidence>
<evidence type="ECO:0000313" key="3">
    <source>
        <dbReference type="Proteomes" id="UP000055702"/>
    </source>
</evidence>
<dbReference type="PANTHER" id="PTHR43792">
    <property type="entry name" value="GNAT FAMILY, PUTATIVE (AFU_ORTHOLOGUE AFUA_3G00765)-RELATED-RELATED"/>
    <property type="match status" value="1"/>
</dbReference>
<proteinExistence type="predicted"/>
<dbReference type="InterPro" id="IPR051531">
    <property type="entry name" value="N-acetyltransferase"/>
</dbReference>
<dbReference type="Gene3D" id="3.40.630.30">
    <property type="match status" value="1"/>
</dbReference>
<dbReference type="AlphaFoldDB" id="A0A106C1Y3"/>
<comment type="caution">
    <text evidence="2">The sequence shown here is derived from an EMBL/GenBank/DDBJ whole genome shotgun (WGS) entry which is preliminary data.</text>
</comment>
<name>A0A106C1Y3_SHEFR</name>
<dbReference type="InterPro" id="IPR016181">
    <property type="entry name" value="Acyl_CoA_acyltransferase"/>
</dbReference>
<protein>
    <submittedName>
        <fullName evidence="2">Acetyltransferase</fullName>
    </submittedName>
</protein>
<dbReference type="Proteomes" id="UP000055702">
    <property type="component" value="Unassembled WGS sequence"/>
</dbReference>
<accession>A0A106C1Y3</accession>
<dbReference type="RefSeq" id="WP_059744934.1">
    <property type="nucleotide sequence ID" value="NZ_LRDC01000010.1"/>
</dbReference>
<gene>
    <name evidence="2" type="ORF">AWJ07_12680</name>
</gene>
<dbReference type="EMBL" id="LRDC01000010">
    <property type="protein sequence ID" value="KVX02743.1"/>
    <property type="molecule type" value="Genomic_DNA"/>
</dbReference>
<dbReference type="GO" id="GO:0016747">
    <property type="term" value="F:acyltransferase activity, transferring groups other than amino-acyl groups"/>
    <property type="evidence" value="ECO:0007669"/>
    <property type="project" value="InterPro"/>
</dbReference>